<evidence type="ECO:0000313" key="1">
    <source>
        <dbReference type="EMBL" id="CAB4936316.1"/>
    </source>
</evidence>
<protein>
    <submittedName>
        <fullName evidence="1">Unannotated protein</fullName>
    </submittedName>
</protein>
<organism evidence="1">
    <name type="scientific">freshwater metagenome</name>
    <dbReference type="NCBI Taxonomy" id="449393"/>
    <lineage>
        <taxon>unclassified sequences</taxon>
        <taxon>metagenomes</taxon>
        <taxon>ecological metagenomes</taxon>
    </lineage>
</organism>
<proteinExistence type="predicted"/>
<name>A0A6J7IZL0_9ZZZZ</name>
<dbReference type="EMBL" id="CAFBMX010000007">
    <property type="protein sequence ID" value="CAB4936316.1"/>
    <property type="molecule type" value="Genomic_DNA"/>
</dbReference>
<reference evidence="1" key="1">
    <citation type="submission" date="2020-05" db="EMBL/GenBank/DDBJ databases">
        <authorList>
            <person name="Chiriac C."/>
            <person name="Salcher M."/>
            <person name="Ghai R."/>
            <person name="Kavagutti S V."/>
        </authorList>
    </citation>
    <scope>NUCLEOTIDE SEQUENCE</scope>
</reference>
<gene>
    <name evidence="1" type="ORF">UFOPK3674_01498</name>
</gene>
<dbReference type="AlphaFoldDB" id="A0A6J7IZL0"/>
<accession>A0A6J7IZL0</accession>
<sequence length="213" mass="23054">MSRRTATLFAFAAVLAVPAAASASDPTRTDVINKTLGGKTFSGTVSYPWPTRWKNASTAWWPSSYRYSAEDLGGGCTARVTTREVLLAIKDSAMGGIPSPDFTFTVPSGPPRDAHAIAFGVSSAREYWLAFEENVIIAEENLPTNPRQHTVATAVTRLAKNRYLRHTSVALFFGTCTLAQRTAGPTVEALVASVRDQTVKITIRAPRRPVLAR</sequence>